<dbReference type="EMBL" id="MT631568">
    <property type="protein sequence ID" value="QNO54188.1"/>
    <property type="molecule type" value="Genomic_DNA"/>
</dbReference>
<sequence>MQMGFQRLHDRSGVSYDRKINPYVLSDLCRVDIDVDDLRMRRKRIDLSCNTVIESCADCDQEV</sequence>
<protein>
    <submittedName>
        <fullName evidence="1">Uncharacterized protein</fullName>
    </submittedName>
</protein>
<proteinExistence type="predicted"/>
<dbReference type="AlphaFoldDB" id="A0A7G9Z1Q4"/>
<accession>A0A7G9Z1Q4</accession>
<name>A0A7G9Z1Q4_9EURY</name>
<reference evidence="1" key="1">
    <citation type="submission" date="2020-06" db="EMBL/GenBank/DDBJ databases">
        <title>Unique genomic features of the anaerobic methanotrophic archaea.</title>
        <authorList>
            <person name="Chadwick G.L."/>
            <person name="Skennerton C.T."/>
            <person name="Laso-Perez R."/>
            <person name="Leu A.O."/>
            <person name="Speth D.R."/>
            <person name="Yu H."/>
            <person name="Morgan-Lang C."/>
            <person name="Hatzenpichler R."/>
            <person name="Goudeau D."/>
            <person name="Malmstrom R."/>
            <person name="Brazelton W.J."/>
            <person name="Woyke T."/>
            <person name="Hallam S.J."/>
            <person name="Tyson G.W."/>
            <person name="Wegener G."/>
            <person name="Boetius A."/>
            <person name="Orphan V."/>
        </authorList>
    </citation>
    <scope>NUCLEOTIDE SEQUENCE</scope>
</reference>
<evidence type="ECO:0000313" key="1">
    <source>
        <dbReference type="EMBL" id="QNO54188.1"/>
    </source>
</evidence>
<gene>
    <name evidence="1" type="ORF">MOEJAMDC_00001</name>
</gene>
<organism evidence="1">
    <name type="scientific">Candidatus Methanophaga sp. ANME-1 ERB7</name>
    <dbReference type="NCBI Taxonomy" id="2759913"/>
    <lineage>
        <taxon>Archaea</taxon>
        <taxon>Methanobacteriati</taxon>
        <taxon>Methanobacteriota</taxon>
        <taxon>Stenosarchaea group</taxon>
        <taxon>Methanomicrobia</taxon>
        <taxon>Candidatus Methanophagales</taxon>
        <taxon>Candidatus Methanophagaceae</taxon>
        <taxon>Candidatus Methanophaga</taxon>
    </lineage>
</organism>